<evidence type="ECO:0000259" key="1">
    <source>
        <dbReference type="Pfam" id="PF21747"/>
    </source>
</evidence>
<dbReference type="GeneID" id="93235345"/>
<dbReference type="KEGG" id="lin:lin2007"/>
<protein>
    <submittedName>
        <fullName evidence="2">Lin2007 protein</fullName>
    </submittedName>
</protein>
<evidence type="ECO:0000313" key="3">
    <source>
        <dbReference type="Proteomes" id="UP000002513"/>
    </source>
</evidence>
<proteinExistence type="predicted"/>
<dbReference type="AlphaFoldDB" id="Q92AB5"/>
<name>Q92AB5_LISIN</name>
<dbReference type="Pfam" id="PF21747">
    <property type="entry name" value="YpoC"/>
    <property type="match status" value="1"/>
</dbReference>
<dbReference type="InterPro" id="IPR048427">
    <property type="entry name" value="YpoC"/>
</dbReference>
<sequence length="163" mass="19012">MAEFKYAVELTHPDFPAPDVIAEEYDPESIYVSGLPFWQEQQFFTKGEGVIPWKNETDRACRKLAKHMTNLAESMEADLKVHQKPSPVIVRDALGIFLSILFWSNHRPVQLDNLTEQIKTLETKPLNLEERLEYVLKRGNTFLGFRQLNELVLEQRKLIAKRE</sequence>
<dbReference type="RefSeq" id="WP_010991702.1">
    <property type="nucleotide sequence ID" value="NC_003212.1"/>
</dbReference>
<dbReference type="PIR" id="AE1683">
    <property type="entry name" value="AE1683"/>
</dbReference>
<accession>Q92AB5</accession>
<dbReference type="eggNOG" id="ENOG5030TIZ">
    <property type="taxonomic scope" value="Bacteria"/>
</dbReference>
<dbReference type="HOGENOM" id="CLU_1633382_0_0_9"/>
<reference evidence="2 3" key="1">
    <citation type="journal article" date="2001" name="Science">
        <title>Comparative genomics of Listeria species.</title>
        <authorList>
            <person name="Glaser P."/>
            <person name="Frangeul L."/>
            <person name="Buchrieser C."/>
            <person name="Rusniok C."/>
            <person name="Amend A."/>
            <person name="Baquero F."/>
            <person name="Berche P."/>
            <person name="Bloecker H."/>
            <person name="Brandt P."/>
            <person name="Chakraborty T."/>
            <person name="Charbit A."/>
            <person name="Chetouani F."/>
            <person name="Couve E."/>
            <person name="de Daruvar A."/>
            <person name="Dehoux P."/>
            <person name="Domann E."/>
            <person name="Dominguez-Bernal G."/>
            <person name="Duchaud E."/>
            <person name="Durant L."/>
            <person name="Dussurget O."/>
            <person name="Entian K.-D."/>
            <person name="Fsihi H."/>
            <person name="Garcia-del Portillo F."/>
            <person name="Garrido P."/>
            <person name="Gautier L."/>
            <person name="Goebel W."/>
            <person name="Gomez-Lopez N."/>
            <person name="Hain T."/>
            <person name="Hauf J."/>
            <person name="Jackson D."/>
            <person name="Jones L.-M."/>
            <person name="Kaerst U."/>
            <person name="Kreft J."/>
            <person name="Kuhn M."/>
            <person name="Kunst F."/>
            <person name="Kurapkat G."/>
            <person name="Madueno E."/>
            <person name="Maitournam A."/>
            <person name="Mata Vicente J."/>
            <person name="Ng E."/>
            <person name="Nedjari H."/>
            <person name="Nordsiek G."/>
            <person name="Novella S."/>
            <person name="de Pablos B."/>
            <person name="Perez-Diaz J.-C."/>
            <person name="Purcell R."/>
            <person name="Remmel B."/>
            <person name="Rose M."/>
            <person name="Schlueter T."/>
            <person name="Simoes N."/>
            <person name="Tierrez A."/>
            <person name="Vazquez-Boland J.-A."/>
            <person name="Voss H."/>
            <person name="Wehland J."/>
            <person name="Cossart P."/>
        </authorList>
    </citation>
    <scope>NUCLEOTIDE SEQUENCE [LARGE SCALE GENOMIC DNA]</scope>
    <source>
        <strain evidence="3">ATCC BAA-680 / CLIP 11262</strain>
    </source>
</reference>
<feature type="domain" description="YpoC-like" evidence="1">
    <location>
        <begin position="62"/>
        <end position="162"/>
    </location>
</feature>
<dbReference type="STRING" id="272626.gene:17566365"/>
<gene>
    <name evidence="2" type="ordered locus">lin2007</name>
</gene>
<evidence type="ECO:0000313" key="2">
    <source>
        <dbReference type="EMBL" id="CAC97237.1"/>
    </source>
</evidence>
<dbReference type="EMBL" id="AL596170">
    <property type="protein sequence ID" value="CAC97237.1"/>
    <property type="molecule type" value="Genomic_DNA"/>
</dbReference>
<dbReference type="Proteomes" id="UP000002513">
    <property type="component" value="Chromosome"/>
</dbReference>
<dbReference type="OrthoDB" id="2360594at2"/>
<organism evidence="2 3">
    <name type="scientific">Listeria innocua serovar 6a (strain ATCC BAA-680 / CLIP 11262)</name>
    <dbReference type="NCBI Taxonomy" id="272626"/>
    <lineage>
        <taxon>Bacteria</taxon>
        <taxon>Bacillati</taxon>
        <taxon>Bacillota</taxon>
        <taxon>Bacilli</taxon>
        <taxon>Bacillales</taxon>
        <taxon>Listeriaceae</taxon>
        <taxon>Listeria</taxon>
    </lineage>
</organism>